<feature type="transmembrane region" description="Helical" evidence="6">
    <location>
        <begin position="245"/>
        <end position="267"/>
    </location>
</feature>
<dbReference type="CDD" id="cd13136">
    <property type="entry name" value="MATE_DinF_like"/>
    <property type="match status" value="1"/>
</dbReference>
<feature type="transmembrane region" description="Helical" evidence="6">
    <location>
        <begin position="389"/>
        <end position="411"/>
    </location>
</feature>
<feature type="transmembrane region" description="Helical" evidence="6">
    <location>
        <begin position="322"/>
        <end position="340"/>
    </location>
</feature>
<feature type="transmembrane region" description="Helical" evidence="6">
    <location>
        <begin position="173"/>
        <end position="194"/>
    </location>
</feature>
<dbReference type="PANTHER" id="PTHR42893">
    <property type="entry name" value="PROTEIN DETOXIFICATION 44, CHLOROPLASTIC-RELATED"/>
    <property type="match status" value="1"/>
</dbReference>
<feature type="transmembrane region" description="Helical" evidence="6">
    <location>
        <begin position="142"/>
        <end position="161"/>
    </location>
</feature>
<evidence type="ECO:0000256" key="3">
    <source>
        <dbReference type="ARBA" id="ARBA00022692"/>
    </source>
</evidence>
<feature type="transmembrane region" description="Helical" evidence="6">
    <location>
        <begin position="287"/>
        <end position="310"/>
    </location>
</feature>
<evidence type="ECO:0000256" key="2">
    <source>
        <dbReference type="ARBA" id="ARBA00010199"/>
    </source>
</evidence>
<accession>A0ABM7P2K0</accession>
<comment type="subcellular location">
    <subcellularLocation>
        <location evidence="1">Membrane</location>
        <topology evidence="1">Multi-pass membrane protein</topology>
    </subcellularLocation>
</comment>
<keyword evidence="8" id="KW-1185">Reference proteome</keyword>
<organism evidence="7 8">
    <name type="scientific">Pseudodesulfovibrio sediminis</name>
    <dbReference type="NCBI Taxonomy" id="2810563"/>
    <lineage>
        <taxon>Bacteria</taxon>
        <taxon>Pseudomonadati</taxon>
        <taxon>Thermodesulfobacteriota</taxon>
        <taxon>Desulfovibrionia</taxon>
        <taxon>Desulfovibrionales</taxon>
        <taxon>Desulfovibrionaceae</taxon>
    </lineage>
</organism>
<dbReference type="PANTHER" id="PTHR42893:SF46">
    <property type="entry name" value="PROTEIN DETOXIFICATION 44, CHLOROPLASTIC"/>
    <property type="match status" value="1"/>
</dbReference>
<evidence type="ECO:0000256" key="1">
    <source>
        <dbReference type="ARBA" id="ARBA00004141"/>
    </source>
</evidence>
<name>A0ABM7P2K0_9BACT</name>
<dbReference type="RefSeq" id="WP_229592758.1">
    <property type="nucleotide sequence ID" value="NZ_AP024485.1"/>
</dbReference>
<feature type="transmembrane region" description="Helical" evidence="6">
    <location>
        <begin position="200"/>
        <end position="224"/>
    </location>
</feature>
<evidence type="ECO:0000313" key="8">
    <source>
        <dbReference type="Proteomes" id="UP001053296"/>
    </source>
</evidence>
<feature type="transmembrane region" description="Helical" evidence="6">
    <location>
        <begin position="352"/>
        <end position="377"/>
    </location>
</feature>
<protein>
    <submittedName>
        <fullName evidence="7">MATE family efflux transporter</fullName>
    </submittedName>
</protein>
<proteinExistence type="inferred from homology"/>
<dbReference type="Proteomes" id="UP001053296">
    <property type="component" value="Chromosome"/>
</dbReference>
<dbReference type="InterPro" id="IPR044644">
    <property type="entry name" value="DinF-like"/>
</dbReference>
<reference evidence="7" key="1">
    <citation type="journal article" date="2022" name="Arch. Microbiol.">
        <title>Pseudodesulfovibrio sediminis sp. nov., a mesophilic and neutrophilic sulfate-reducing bacterium isolated from sediment of a brackish lake.</title>
        <authorList>
            <person name="Takahashi A."/>
            <person name="Kojima H."/>
            <person name="Watanabe M."/>
            <person name="Fukui M."/>
        </authorList>
    </citation>
    <scope>NUCLEOTIDE SEQUENCE</scope>
    <source>
        <strain evidence="7">SF6</strain>
    </source>
</reference>
<keyword evidence="4 6" id="KW-1133">Transmembrane helix</keyword>
<feature type="transmembrane region" description="Helical" evidence="6">
    <location>
        <begin position="21"/>
        <end position="38"/>
    </location>
</feature>
<feature type="transmembrane region" description="Helical" evidence="6">
    <location>
        <begin position="99"/>
        <end position="122"/>
    </location>
</feature>
<dbReference type="EMBL" id="AP024485">
    <property type="protein sequence ID" value="BCS86987.1"/>
    <property type="molecule type" value="Genomic_DNA"/>
</dbReference>
<evidence type="ECO:0000256" key="4">
    <source>
        <dbReference type="ARBA" id="ARBA00022989"/>
    </source>
</evidence>
<dbReference type="Pfam" id="PF01554">
    <property type="entry name" value="MatE"/>
    <property type="match status" value="2"/>
</dbReference>
<dbReference type="NCBIfam" id="TIGR00797">
    <property type="entry name" value="matE"/>
    <property type="match status" value="1"/>
</dbReference>
<keyword evidence="3 6" id="KW-0812">Transmembrane</keyword>
<gene>
    <name evidence="7" type="ORF">PSDVSF_02290</name>
</gene>
<dbReference type="InterPro" id="IPR002528">
    <property type="entry name" value="MATE_fam"/>
</dbReference>
<sequence>MSDTHTSSSARHSYIDKPNRTLITLTIPVLFSLVAEPLTGLADTAFVARMPGSEPVAALGIGTVAFSSMFWAFTFLGIGTQTAVAQDSGGGDRSHSVKVLSVACLLAAVIGLMLMLGAMWFLEPIAGIFGAMGQVNDLACDYMTYRLMGAPAVLISLACFGGLRGVQDMRTPLYVAVGINLINLPLDWLLIFGIGPIAPMGVAGAAIASTVSQWIGAIWCLLAVKSSIGLTWDMKGAGVSKLMKVGGDLFVRTGAVLIYLALCTRVANRFGADEGAAFQAIRQFFTFSALFLDAFAITGQSLVGFFLGSNDRFQAKRVAKSVCLWSFGTGVAMCVLMLLGQEGVAWLLVPPAAYGVFAPGWIVVALTQPIGSLSFATDGIHWGAGDFRYLRNSMIIAVAVSCVCILAIKAIHPDHVLVYIWLTTALWTFIRAGFGFVRIWPGIGKAPLANI</sequence>
<evidence type="ECO:0000256" key="6">
    <source>
        <dbReference type="SAM" id="Phobius"/>
    </source>
</evidence>
<evidence type="ECO:0000256" key="5">
    <source>
        <dbReference type="ARBA" id="ARBA00023136"/>
    </source>
</evidence>
<evidence type="ECO:0000313" key="7">
    <source>
        <dbReference type="EMBL" id="BCS86987.1"/>
    </source>
</evidence>
<feature type="transmembrane region" description="Helical" evidence="6">
    <location>
        <begin position="58"/>
        <end position="78"/>
    </location>
</feature>
<keyword evidence="5 6" id="KW-0472">Membrane</keyword>
<feature type="transmembrane region" description="Helical" evidence="6">
    <location>
        <begin position="417"/>
        <end position="437"/>
    </location>
</feature>
<comment type="similarity">
    <text evidence="2">Belongs to the multi antimicrobial extrusion (MATE) (TC 2.A.66.1) family.</text>
</comment>